<dbReference type="Proteomes" id="UP000017090">
    <property type="component" value="Unassembled WGS sequence"/>
</dbReference>
<evidence type="ECO:0000256" key="8">
    <source>
        <dbReference type="ARBA" id="ARBA00023146"/>
    </source>
</evidence>
<sequence length="577" mass="64282">MLASKLYSPTLREIPSDAEVVSHQYMLKAGMLRKNGGGIYTFLPLGRRVIRKIEAIVREEMDNTGSQEIMMPIMQPAEIWHESGRWSAYGPEMFKLEDRHHNQYCLGPTHEELITTLVRNELRSYKQMPLILYQMQNKYRDEIRPRFGLMRSREFVMKDAYSFDVDEAGMHKSYELMYDAYMRIFDRCGLQYKPVQADSGQIGGSRTHEFMAFASAGEADVVTCKHCDFAANVEKAVPGTLTTAKEEPQPLEKIATPNCSTIEDLAAFMKIPVEKTIKAVAFVVDEDKIVLCMVRGDHEVNDVVIQHLVGGNTIEPANEDDLKAHGLQPGYMSPINADTPDNEKFFVFVDPTAMNVCNGVTGANEAGYHFTNVDPQRDFKSVQVETIRMITQRDVCPVCGGEIEFAQGIEVGQVFELGTKYSDSLQATFLDQNGKAKPYVMGSYGIGVTRTMAAAIEQYHDDKGIIWPAAIAPYEAVIVPVSTKDEDMVKIAETLYAEIKALGVEVVLDDRNERAGVKFNDADLIGYPVRLTVGKKSAAEGTVELKVRRTGEEKVITIAEAAAMTCAVIGDLKSKNM</sequence>
<organism evidence="12 13">
    <name type="scientific">Megasphaera vaginalis</name>
    <name type="common">ex Srinivasan et al. 2021</name>
    <dbReference type="NCBI Taxonomy" id="1111454"/>
    <lineage>
        <taxon>Bacteria</taxon>
        <taxon>Bacillati</taxon>
        <taxon>Bacillota</taxon>
        <taxon>Negativicutes</taxon>
        <taxon>Veillonellales</taxon>
        <taxon>Veillonellaceae</taxon>
        <taxon>Megasphaera</taxon>
    </lineage>
</organism>
<dbReference type="InterPro" id="IPR004500">
    <property type="entry name" value="Pro-tRNA-synth_IIa_bac-type"/>
</dbReference>
<dbReference type="FunFam" id="3.30.930.10:FF:000066">
    <property type="entry name" value="Proline--tRNA ligase"/>
    <property type="match status" value="1"/>
</dbReference>
<evidence type="ECO:0000259" key="11">
    <source>
        <dbReference type="PROSITE" id="PS50862"/>
    </source>
</evidence>
<evidence type="ECO:0000256" key="6">
    <source>
        <dbReference type="ARBA" id="ARBA00022840"/>
    </source>
</evidence>
<comment type="subunit">
    <text evidence="2 10">Homodimer.</text>
</comment>
<name>U7UHI8_9FIRM</name>
<dbReference type="InterPro" id="IPR002316">
    <property type="entry name" value="Pro-tRNA-ligase_IIa"/>
</dbReference>
<dbReference type="InterPro" id="IPR045864">
    <property type="entry name" value="aa-tRNA-synth_II/BPL/LPL"/>
</dbReference>
<keyword evidence="8 10" id="KW-0030">Aminoacyl-tRNA synthetase</keyword>
<dbReference type="GO" id="GO:0005524">
    <property type="term" value="F:ATP binding"/>
    <property type="evidence" value="ECO:0007669"/>
    <property type="project" value="UniProtKB-UniRule"/>
</dbReference>
<feature type="domain" description="Aminoacyl-transfer RNA synthetases class-II family profile" evidence="11">
    <location>
        <begin position="38"/>
        <end position="468"/>
    </location>
</feature>
<dbReference type="InterPro" id="IPR033730">
    <property type="entry name" value="ProRS_core_prok"/>
</dbReference>
<dbReference type="GO" id="GO:0004827">
    <property type="term" value="F:proline-tRNA ligase activity"/>
    <property type="evidence" value="ECO:0007669"/>
    <property type="project" value="UniProtKB-UniRule"/>
</dbReference>
<evidence type="ECO:0000313" key="13">
    <source>
        <dbReference type="Proteomes" id="UP000017090"/>
    </source>
</evidence>
<dbReference type="SUPFAM" id="SSF55681">
    <property type="entry name" value="Class II aaRS and biotin synthetases"/>
    <property type="match status" value="1"/>
</dbReference>
<evidence type="ECO:0000256" key="5">
    <source>
        <dbReference type="ARBA" id="ARBA00022741"/>
    </source>
</evidence>
<evidence type="ECO:0000313" key="12">
    <source>
        <dbReference type="EMBL" id="ERT58354.1"/>
    </source>
</evidence>
<evidence type="ECO:0000256" key="10">
    <source>
        <dbReference type="HAMAP-Rule" id="MF_01569"/>
    </source>
</evidence>
<comment type="caution">
    <text evidence="12">The sequence shown here is derived from an EMBL/GenBank/DDBJ whole genome shotgun (WGS) entry which is preliminary data.</text>
</comment>
<evidence type="ECO:0000256" key="7">
    <source>
        <dbReference type="ARBA" id="ARBA00022917"/>
    </source>
</evidence>
<dbReference type="InterPro" id="IPR036621">
    <property type="entry name" value="Anticodon-bd_dom_sf"/>
</dbReference>
<evidence type="ECO:0000256" key="1">
    <source>
        <dbReference type="ARBA" id="ARBA00004496"/>
    </source>
</evidence>
<evidence type="ECO:0000256" key="9">
    <source>
        <dbReference type="ARBA" id="ARBA00047671"/>
    </source>
</evidence>
<dbReference type="OrthoDB" id="9809052at2"/>
<keyword evidence="7 10" id="KW-0648">Protein biosynthesis</keyword>
<comment type="catalytic activity">
    <reaction evidence="9 10">
        <text>tRNA(Pro) + L-proline + ATP = L-prolyl-tRNA(Pro) + AMP + diphosphate</text>
        <dbReference type="Rhea" id="RHEA:14305"/>
        <dbReference type="Rhea" id="RHEA-COMP:9700"/>
        <dbReference type="Rhea" id="RHEA-COMP:9702"/>
        <dbReference type="ChEBI" id="CHEBI:30616"/>
        <dbReference type="ChEBI" id="CHEBI:33019"/>
        <dbReference type="ChEBI" id="CHEBI:60039"/>
        <dbReference type="ChEBI" id="CHEBI:78442"/>
        <dbReference type="ChEBI" id="CHEBI:78532"/>
        <dbReference type="ChEBI" id="CHEBI:456215"/>
        <dbReference type="EC" id="6.1.1.15"/>
    </reaction>
</comment>
<gene>
    <name evidence="10 12" type="primary">proS</name>
    <name evidence="12" type="ORF">HMPREF1250_1066</name>
</gene>
<keyword evidence="4 10" id="KW-0436">Ligase</keyword>
<dbReference type="InterPro" id="IPR006195">
    <property type="entry name" value="aa-tRNA-synth_II"/>
</dbReference>
<dbReference type="HAMAP" id="MF_01569">
    <property type="entry name" value="Pro_tRNA_synth_type1"/>
    <property type="match status" value="1"/>
</dbReference>
<keyword evidence="5 10" id="KW-0547">Nucleotide-binding</keyword>
<reference evidence="12 13" key="1">
    <citation type="submission" date="2013-09" db="EMBL/GenBank/DDBJ databases">
        <authorList>
            <person name="Durkin A.S."/>
            <person name="Haft D.R."/>
            <person name="McCorrison J."/>
            <person name="Torralba M."/>
            <person name="Gillis M."/>
            <person name="Haft D.H."/>
            <person name="Methe B."/>
            <person name="Sutton G."/>
            <person name="Nelson K.E."/>
        </authorList>
    </citation>
    <scope>NUCLEOTIDE SEQUENCE [LARGE SCALE GENOMIC DNA]</scope>
    <source>
        <strain evidence="12 13">BV3C16-1</strain>
    </source>
</reference>
<dbReference type="EMBL" id="AWXA01000043">
    <property type="protein sequence ID" value="ERT58354.1"/>
    <property type="molecule type" value="Genomic_DNA"/>
</dbReference>
<dbReference type="eggNOG" id="COG0442">
    <property type="taxonomic scope" value="Bacteria"/>
</dbReference>
<dbReference type="EC" id="6.1.1.15" evidence="10"/>
<comment type="function">
    <text evidence="10">Catalyzes the attachment of proline to tRNA(Pro) in a two-step reaction: proline is first activated by ATP to form Pro-AMP and then transferred to the acceptor end of tRNA(Pro). As ProRS can inadvertently accommodate and process non-cognate amino acids such as alanine and cysteine, to avoid such errors it has two additional distinct editing activities against alanine. One activity is designated as 'pretransfer' editing and involves the tRNA(Pro)-independent hydrolysis of activated Ala-AMP. The other activity is designated 'posttransfer' editing and involves deacylation of mischarged Ala-tRNA(Pro). The misacylated Cys-tRNA(Pro) is not edited by ProRS.</text>
</comment>
<dbReference type="GO" id="GO:0006433">
    <property type="term" value="P:prolyl-tRNA aminoacylation"/>
    <property type="evidence" value="ECO:0007669"/>
    <property type="project" value="UniProtKB-UniRule"/>
</dbReference>
<accession>U7UHI8</accession>
<proteinExistence type="inferred from homology"/>
<dbReference type="SUPFAM" id="SSF55826">
    <property type="entry name" value="YbaK/ProRS associated domain"/>
    <property type="match status" value="1"/>
</dbReference>
<dbReference type="FunFam" id="3.40.50.800:FF:000011">
    <property type="entry name" value="Proline--tRNA ligase"/>
    <property type="match status" value="1"/>
</dbReference>
<dbReference type="SUPFAM" id="SSF52954">
    <property type="entry name" value="Class II aaRS ABD-related"/>
    <property type="match status" value="1"/>
</dbReference>
<comment type="domain">
    <text evidence="10">Consists of three domains: the N-terminal catalytic domain, the editing domain and the C-terminal anticodon-binding domain.</text>
</comment>
<dbReference type="InterPro" id="IPR050062">
    <property type="entry name" value="Pro-tRNA_synthetase"/>
</dbReference>
<dbReference type="InterPro" id="IPR023717">
    <property type="entry name" value="Pro-tRNA-Synthase_IIa_type1"/>
</dbReference>
<dbReference type="PANTHER" id="PTHR42753:SF2">
    <property type="entry name" value="PROLINE--TRNA LIGASE"/>
    <property type="match status" value="1"/>
</dbReference>
<dbReference type="PANTHER" id="PTHR42753">
    <property type="entry name" value="MITOCHONDRIAL RIBOSOME PROTEIN L39/PROLYL-TRNA LIGASE FAMILY MEMBER"/>
    <property type="match status" value="1"/>
</dbReference>
<evidence type="ECO:0000256" key="4">
    <source>
        <dbReference type="ARBA" id="ARBA00022598"/>
    </source>
</evidence>
<dbReference type="InterPro" id="IPR007214">
    <property type="entry name" value="YbaK/aa-tRNA-synth-assoc-dom"/>
</dbReference>
<dbReference type="Pfam" id="PF04073">
    <property type="entry name" value="tRNA_edit"/>
    <property type="match status" value="1"/>
</dbReference>
<evidence type="ECO:0000256" key="2">
    <source>
        <dbReference type="ARBA" id="ARBA00011738"/>
    </source>
</evidence>
<dbReference type="GO" id="GO:0140096">
    <property type="term" value="F:catalytic activity, acting on a protein"/>
    <property type="evidence" value="ECO:0007669"/>
    <property type="project" value="UniProtKB-ARBA"/>
</dbReference>
<keyword evidence="3 10" id="KW-0963">Cytoplasm</keyword>
<dbReference type="Pfam" id="PF03129">
    <property type="entry name" value="HGTP_anticodon"/>
    <property type="match status" value="1"/>
</dbReference>
<dbReference type="GO" id="GO:0016740">
    <property type="term" value="F:transferase activity"/>
    <property type="evidence" value="ECO:0007669"/>
    <property type="project" value="UniProtKB-ARBA"/>
</dbReference>
<dbReference type="Gene3D" id="3.40.50.800">
    <property type="entry name" value="Anticodon-binding domain"/>
    <property type="match status" value="1"/>
</dbReference>
<dbReference type="NCBIfam" id="NF006625">
    <property type="entry name" value="PRK09194.1"/>
    <property type="match status" value="1"/>
</dbReference>
<dbReference type="NCBIfam" id="TIGR00409">
    <property type="entry name" value="proS_fam_II"/>
    <property type="match status" value="1"/>
</dbReference>
<keyword evidence="6 10" id="KW-0067">ATP-binding</keyword>
<dbReference type="STRING" id="1111454.HMPREF1250_1066"/>
<dbReference type="CDD" id="cd00861">
    <property type="entry name" value="ProRS_anticodon_short"/>
    <property type="match status" value="1"/>
</dbReference>
<evidence type="ECO:0000256" key="3">
    <source>
        <dbReference type="ARBA" id="ARBA00022490"/>
    </source>
</evidence>
<dbReference type="Gene3D" id="3.30.930.10">
    <property type="entry name" value="Bira Bifunctional Protein, Domain 2"/>
    <property type="match status" value="2"/>
</dbReference>
<dbReference type="InterPro" id="IPR036754">
    <property type="entry name" value="YbaK/aa-tRNA-synt-asso_dom_sf"/>
</dbReference>
<dbReference type="InterPro" id="IPR002314">
    <property type="entry name" value="aa-tRNA-synt_IIb"/>
</dbReference>
<dbReference type="GO" id="GO:0005829">
    <property type="term" value="C:cytosol"/>
    <property type="evidence" value="ECO:0007669"/>
    <property type="project" value="TreeGrafter"/>
</dbReference>
<dbReference type="PROSITE" id="PS50862">
    <property type="entry name" value="AA_TRNA_LIGASE_II"/>
    <property type="match status" value="1"/>
</dbReference>
<dbReference type="CDD" id="cd04334">
    <property type="entry name" value="ProRS-INS"/>
    <property type="match status" value="1"/>
</dbReference>
<keyword evidence="13" id="KW-1185">Reference proteome</keyword>
<dbReference type="GO" id="GO:0002161">
    <property type="term" value="F:aminoacyl-tRNA deacylase activity"/>
    <property type="evidence" value="ECO:0007669"/>
    <property type="project" value="InterPro"/>
</dbReference>
<dbReference type="PATRIC" id="fig|1111454.3.peg.1612"/>
<comment type="subcellular location">
    <subcellularLocation>
        <location evidence="1 10">Cytoplasm</location>
    </subcellularLocation>
</comment>
<dbReference type="AlphaFoldDB" id="U7UHI8"/>
<protein>
    <recommendedName>
        <fullName evidence="10">Proline--tRNA ligase</fullName>
        <ecNumber evidence="10">6.1.1.15</ecNumber>
    </recommendedName>
    <alternativeName>
        <fullName evidence="10">Prolyl-tRNA synthetase</fullName>
        <shortName evidence="10">ProRS</shortName>
    </alternativeName>
</protein>
<comment type="similarity">
    <text evidence="10">Belongs to the class-II aminoacyl-tRNA synthetase family. ProS type 1 subfamily.</text>
</comment>
<dbReference type="InterPro" id="IPR044140">
    <property type="entry name" value="ProRS_anticodon_short"/>
</dbReference>
<dbReference type="RefSeq" id="WP_023054074.1">
    <property type="nucleotide sequence ID" value="NZ_AWXA01000043.1"/>
</dbReference>
<dbReference type="CDD" id="cd00779">
    <property type="entry name" value="ProRS_core_prok"/>
    <property type="match status" value="1"/>
</dbReference>
<dbReference type="Pfam" id="PF00587">
    <property type="entry name" value="tRNA-synt_2b"/>
    <property type="match status" value="1"/>
</dbReference>
<dbReference type="InterPro" id="IPR004154">
    <property type="entry name" value="Anticodon-bd"/>
</dbReference>
<dbReference type="PRINTS" id="PR01046">
    <property type="entry name" value="TRNASYNTHPRO"/>
</dbReference>